<dbReference type="AlphaFoldDB" id="A0A0A3HVC1"/>
<evidence type="ECO:0000259" key="8">
    <source>
        <dbReference type="Pfam" id="PF06808"/>
    </source>
</evidence>
<evidence type="ECO:0000256" key="7">
    <source>
        <dbReference type="SAM" id="Phobius"/>
    </source>
</evidence>
<keyword evidence="3" id="KW-0997">Cell inner membrane</keyword>
<evidence type="ECO:0000256" key="5">
    <source>
        <dbReference type="ARBA" id="ARBA00022989"/>
    </source>
</evidence>
<comment type="caution">
    <text evidence="9">The sequence shown here is derived from an EMBL/GenBank/DDBJ whole genome shotgun (WGS) entry which is preliminary data.</text>
</comment>
<keyword evidence="2" id="KW-1003">Cell membrane</keyword>
<accession>A0A0A3HVC1</accession>
<proteinExistence type="predicted"/>
<evidence type="ECO:0000256" key="1">
    <source>
        <dbReference type="ARBA" id="ARBA00004429"/>
    </source>
</evidence>
<protein>
    <submittedName>
        <fullName evidence="9">Membrane protein</fullName>
    </submittedName>
</protein>
<evidence type="ECO:0000313" key="9">
    <source>
        <dbReference type="EMBL" id="KGR75180.1"/>
    </source>
</evidence>
<dbReference type="NCBIfam" id="TIGR00786">
    <property type="entry name" value="dctM"/>
    <property type="match status" value="1"/>
</dbReference>
<keyword evidence="6 7" id="KW-0472">Membrane</keyword>
<feature type="transmembrane region" description="Helical" evidence="7">
    <location>
        <begin position="399"/>
        <end position="420"/>
    </location>
</feature>
<evidence type="ECO:0000256" key="3">
    <source>
        <dbReference type="ARBA" id="ARBA00022519"/>
    </source>
</evidence>
<feature type="transmembrane region" description="Helical" evidence="7">
    <location>
        <begin position="340"/>
        <end position="358"/>
    </location>
</feature>
<dbReference type="PIRSF" id="PIRSF006066">
    <property type="entry name" value="HI0050"/>
    <property type="match status" value="1"/>
</dbReference>
<feature type="domain" description="TRAP C4-dicarboxylate transport system permease DctM subunit" evidence="8">
    <location>
        <begin position="13"/>
        <end position="423"/>
    </location>
</feature>
<dbReference type="Pfam" id="PF06808">
    <property type="entry name" value="DctM"/>
    <property type="match status" value="1"/>
</dbReference>
<evidence type="ECO:0000256" key="2">
    <source>
        <dbReference type="ARBA" id="ARBA00022475"/>
    </source>
</evidence>
<feature type="transmembrane region" description="Helical" evidence="7">
    <location>
        <begin position="6"/>
        <end position="36"/>
    </location>
</feature>
<dbReference type="PANTHER" id="PTHR33362:SF2">
    <property type="entry name" value="TRAP TRANSPORTER LARGE PERMEASE PROTEIN"/>
    <property type="match status" value="1"/>
</dbReference>
<feature type="transmembrane region" description="Helical" evidence="7">
    <location>
        <begin position="278"/>
        <end position="299"/>
    </location>
</feature>
<dbReference type="Proteomes" id="UP000030408">
    <property type="component" value="Unassembled WGS sequence"/>
</dbReference>
<reference evidence="9 10" key="1">
    <citation type="submission" date="2014-02" db="EMBL/GenBank/DDBJ databases">
        <title>Draft genome sequence of Lysinibacillus sinduriensis JCM 15800.</title>
        <authorList>
            <person name="Zhang F."/>
            <person name="Wang G."/>
            <person name="Zhang L."/>
        </authorList>
    </citation>
    <scope>NUCLEOTIDE SEQUENCE [LARGE SCALE GENOMIC DNA]</scope>
    <source>
        <strain evidence="9 10">JCM 15800</strain>
    </source>
</reference>
<dbReference type="GO" id="GO:0005886">
    <property type="term" value="C:plasma membrane"/>
    <property type="evidence" value="ECO:0007669"/>
    <property type="project" value="UniProtKB-SubCell"/>
</dbReference>
<feature type="transmembrane region" description="Helical" evidence="7">
    <location>
        <begin position="220"/>
        <end position="243"/>
    </location>
</feature>
<dbReference type="PANTHER" id="PTHR33362">
    <property type="entry name" value="SIALIC ACID TRAP TRANSPORTER PERMEASE PROTEIN SIAT-RELATED"/>
    <property type="match status" value="1"/>
</dbReference>
<dbReference type="InterPro" id="IPR004681">
    <property type="entry name" value="TRAP_DctM"/>
</dbReference>
<dbReference type="eggNOG" id="COG1593">
    <property type="taxonomic scope" value="Bacteria"/>
</dbReference>
<dbReference type="GO" id="GO:0022857">
    <property type="term" value="F:transmembrane transporter activity"/>
    <property type="evidence" value="ECO:0007669"/>
    <property type="project" value="TreeGrafter"/>
</dbReference>
<evidence type="ECO:0000256" key="4">
    <source>
        <dbReference type="ARBA" id="ARBA00022692"/>
    </source>
</evidence>
<dbReference type="STRING" id="1384057.CD33_12980"/>
<dbReference type="OrthoDB" id="9785600at2"/>
<feature type="transmembrane region" description="Helical" evidence="7">
    <location>
        <begin position="364"/>
        <end position="387"/>
    </location>
</feature>
<feature type="transmembrane region" description="Helical" evidence="7">
    <location>
        <begin position="249"/>
        <end position="266"/>
    </location>
</feature>
<comment type="subcellular location">
    <subcellularLocation>
        <location evidence="1">Cell inner membrane</location>
        <topology evidence="1">Multi-pass membrane protein</topology>
    </subcellularLocation>
</comment>
<feature type="transmembrane region" description="Helical" evidence="7">
    <location>
        <begin position="105"/>
        <end position="125"/>
    </location>
</feature>
<name>A0A0A3HVC1_9BACL</name>
<feature type="transmembrane region" description="Helical" evidence="7">
    <location>
        <begin position="57"/>
        <end position="76"/>
    </location>
</feature>
<evidence type="ECO:0000256" key="6">
    <source>
        <dbReference type="ARBA" id="ARBA00023136"/>
    </source>
</evidence>
<keyword evidence="10" id="KW-1185">Reference proteome</keyword>
<gene>
    <name evidence="9" type="ORF">CD33_12980</name>
</gene>
<keyword evidence="5 7" id="KW-1133">Transmembrane helix</keyword>
<feature type="transmembrane region" description="Helical" evidence="7">
    <location>
        <begin position="175"/>
        <end position="200"/>
    </location>
</feature>
<dbReference type="EMBL" id="JPVO01000052">
    <property type="protein sequence ID" value="KGR75180.1"/>
    <property type="molecule type" value="Genomic_DNA"/>
</dbReference>
<organism evidence="9 10">
    <name type="scientific">Ureibacillus sinduriensis BLB-1 = JCM 15800</name>
    <dbReference type="NCBI Taxonomy" id="1384057"/>
    <lineage>
        <taxon>Bacteria</taxon>
        <taxon>Bacillati</taxon>
        <taxon>Bacillota</taxon>
        <taxon>Bacilli</taxon>
        <taxon>Bacillales</taxon>
        <taxon>Caryophanaceae</taxon>
        <taxon>Ureibacillus</taxon>
    </lineage>
</organism>
<keyword evidence="4 7" id="KW-0812">Transmembrane</keyword>
<sequence length="435" mass="46131">MMSAGIAGLILFAGVAFFLIIGAPISISVGIASMLAMFSMLDPANALQTSAQRMFTGMNSFTLLAIPFFILAGVIMNNGGIAMRLVNCAKVISGRMPGSLAQTNVLANMMFGSISGSGVAAAAAVGSTMAPMQEKEGYDRAFSAAVNIASAPTGMLIPPSNTLIVFSLVSGGTSIAALFMAGYIPGILWGIACMIAAYVIAKRRGYKSNEKVPFKVALKVFIDAIPSLLLIIIVIGGIIYGAFTATEGSAIAVVYALLLSFIYKTIKIKDLPRILMESTRTTAIVIFLIGVSTIMSWVMSFTGIPRLIADTLLGFTDSMIVILIIMNIVLLIVGTFMDPTPAILIFTPIFLPIVTQFGMDPVHFGIMVVFNLSIGTITPPVGPVLFVGARVAKLKIEQVIRPLIPFFAVTIVVLLIVTYIPELSLWLPKVFGLIK</sequence>
<dbReference type="InterPro" id="IPR010656">
    <property type="entry name" value="DctM"/>
</dbReference>
<evidence type="ECO:0000313" key="10">
    <source>
        <dbReference type="Proteomes" id="UP000030408"/>
    </source>
</evidence>
<feature type="transmembrane region" description="Helical" evidence="7">
    <location>
        <begin position="311"/>
        <end position="333"/>
    </location>
</feature>